<organism evidence="8 9">
    <name type="scientific">Desulfosporosinus youngiae DSM 17734</name>
    <dbReference type="NCBI Taxonomy" id="768710"/>
    <lineage>
        <taxon>Bacteria</taxon>
        <taxon>Bacillati</taxon>
        <taxon>Bacillota</taxon>
        <taxon>Clostridia</taxon>
        <taxon>Eubacteriales</taxon>
        <taxon>Desulfitobacteriaceae</taxon>
        <taxon>Desulfosporosinus</taxon>
    </lineage>
</organism>
<comment type="similarity">
    <text evidence="1">Belongs to the sigma-70 factor family. ECF subfamily.</text>
</comment>
<feature type="domain" description="RNA polymerase sigma factor 70 region 4 type 2" evidence="7">
    <location>
        <begin position="108"/>
        <end position="157"/>
    </location>
</feature>
<dbReference type="InterPro" id="IPR036388">
    <property type="entry name" value="WH-like_DNA-bd_sf"/>
</dbReference>
<evidence type="ECO:0000259" key="6">
    <source>
        <dbReference type="Pfam" id="PF04542"/>
    </source>
</evidence>
<keyword evidence="5" id="KW-0804">Transcription</keyword>
<evidence type="ECO:0000256" key="2">
    <source>
        <dbReference type="ARBA" id="ARBA00023015"/>
    </source>
</evidence>
<dbReference type="GO" id="GO:0006352">
    <property type="term" value="P:DNA-templated transcription initiation"/>
    <property type="evidence" value="ECO:0007669"/>
    <property type="project" value="InterPro"/>
</dbReference>
<evidence type="ECO:0000313" key="9">
    <source>
        <dbReference type="Proteomes" id="UP000005104"/>
    </source>
</evidence>
<keyword evidence="2" id="KW-0805">Transcription regulation</keyword>
<feature type="domain" description="RNA polymerase sigma-70 region 2" evidence="6">
    <location>
        <begin position="10"/>
        <end position="74"/>
    </location>
</feature>
<evidence type="ECO:0000256" key="3">
    <source>
        <dbReference type="ARBA" id="ARBA00023082"/>
    </source>
</evidence>
<keyword evidence="9" id="KW-1185">Reference proteome</keyword>
<dbReference type="Proteomes" id="UP000005104">
    <property type="component" value="Chromosome"/>
</dbReference>
<sequence>MSKDVLTNLYSKQASIIYSYLLKHGCRKEVAEEIVQDSFVKAIEHFHAVEPEKLSAWVFKVALNNYRNYLKKASVREELLIDETHFLKKIAKDNALEDILLLEEKATEIHDCLNSLKESYKELLILKYEMELSYKEIGKMLALPDQTVKTYLFRARTAFKRVWRDHHGR</sequence>
<dbReference type="PANTHER" id="PTHR43133:SF8">
    <property type="entry name" value="RNA POLYMERASE SIGMA FACTOR HI_1459-RELATED"/>
    <property type="match status" value="1"/>
</dbReference>
<proteinExistence type="inferred from homology"/>
<dbReference type="InterPro" id="IPR013324">
    <property type="entry name" value="RNA_pol_sigma_r3/r4-like"/>
</dbReference>
<evidence type="ECO:0000313" key="8">
    <source>
        <dbReference type="EMBL" id="EHQ88716.1"/>
    </source>
</evidence>
<dbReference type="RefSeq" id="WP_007781444.1">
    <property type="nucleotide sequence ID" value="NZ_CM001441.1"/>
</dbReference>
<evidence type="ECO:0000256" key="4">
    <source>
        <dbReference type="ARBA" id="ARBA00023125"/>
    </source>
</evidence>
<reference evidence="8 9" key="1">
    <citation type="submission" date="2011-11" db="EMBL/GenBank/DDBJ databases">
        <title>The Noncontiguous Finished genome of Desulfosporosinus youngiae DSM 17734.</title>
        <authorList>
            <consortium name="US DOE Joint Genome Institute (JGI-PGF)"/>
            <person name="Lucas S."/>
            <person name="Han J."/>
            <person name="Lapidus A."/>
            <person name="Cheng J.-F."/>
            <person name="Goodwin L."/>
            <person name="Pitluck S."/>
            <person name="Peters L."/>
            <person name="Ovchinnikova G."/>
            <person name="Lu M."/>
            <person name="Land M.L."/>
            <person name="Hauser L."/>
            <person name="Pester M."/>
            <person name="Spring S."/>
            <person name="Ollivier B."/>
            <person name="Rattei T."/>
            <person name="Klenk H.-P."/>
            <person name="Wagner M."/>
            <person name="Loy A."/>
            <person name="Woyke T.J."/>
        </authorList>
    </citation>
    <scope>NUCLEOTIDE SEQUENCE [LARGE SCALE GENOMIC DNA]</scope>
    <source>
        <strain evidence="8 9">DSM 17734</strain>
    </source>
</reference>
<dbReference type="NCBIfam" id="TIGR02937">
    <property type="entry name" value="sigma70-ECF"/>
    <property type="match status" value="1"/>
</dbReference>
<dbReference type="EMBL" id="CM001441">
    <property type="protein sequence ID" value="EHQ88716.1"/>
    <property type="molecule type" value="Genomic_DNA"/>
</dbReference>
<accession>H5Y321</accession>
<dbReference type="Pfam" id="PF08281">
    <property type="entry name" value="Sigma70_r4_2"/>
    <property type="match status" value="1"/>
</dbReference>
<dbReference type="Gene3D" id="1.10.10.10">
    <property type="entry name" value="Winged helix-like DNA-binding domain superfamily/Winged helix DNA-binding domain"/>
    <property type="match status" value="1"/>
</dbReference>
<protein>
    <submittedName>
        <fullName evidence="8">RNA polymerase sigma factor, sigma-70 family</fullName>
    </submittedName>
</protein>
<dbReference type="InterPro" id="IPR039425">
    <property type="entry name" value="RNA_pol_sigma-70-like"/>
</dbReference>
<dbReference type="GO" id="GO:0016987">
    <property type="term" value="F:sigma factor activity"/>
    <property type="evidence" value="ECO:0007669"/>
    <property type="project" value="UniProtKB-KW"/>
</dbReference>
<keyword evidence="4" id="KW-0238">DNA-binding</keyword>
<dbReference type="eggNOG" id="COG1595">
    <property type="taxonomic scope" value="Bacteria"/>
</dbReference>
<dbReference type="SUPFAM" id="SSF88946">
    <property type="entry name" value="Sigma2 domain of RNA polymerase sigma factors"/>
    <property type="match status" value="1"/>
</dbReference>
<evidence type="ECO:0000256" key="5">
    <source>
        <dbReference type="ARBA" id="ARBA00023163"/>
    </source>
</evidence>
<evidence type="ECO:0000256" key="1">
    <source>
        <dbReference type="ARBA" id="ARBA00010641"/>
    </source>
</evidence>
<dbReference type="InterPro" id="IPR013249">
    <property type="entry name" value="RNA_pol_sigma70_r4_t2"/>
</dbReference>
<dbReference type="HOGENOM" id="CLU_047691_3_1_9"/>
<dbReference type="SUPFAM" id="SSF88659">
    <property type="entry name" value="Sigma3 and sigma4 domains of RNA polymerase sigma factors"/>
    <property type="match status" value="1"/>
</dbReference>
<dbReference type="GO" id="GO:0003677">
    <property type="term" value="F:DNA binding"/>
    <property type="evidence" value="ECO:0007669"/>
    <property type="project" value="UniProtKB-KW"/>
</dbReference>
<dbReference type="Gene3D" id="1.10.1740.10">
    <property type="match status" value="1"/>
</dbReference>
<dbReference type="AlphaFoldDB" id="H5Y321"/>
<gene>
    <name evidence="8" type="ORF">DesyoDRAFT_1581</name>
</gene>
<name>H5Y321_9FIRM</name>
<dbReference type="CDD" id="cd06171">
    <property type="entry name" value="Sigma70_r4"/>
    <property type="match status" value="1"/>
</dbReference>
<evidence type="ECO:0000259" key="7">
    <source>
        <dbReference type="Pfam" id="PF08281"/>
    </source>
</evidence>
<dbReference type="InterPro" id="IPR013325">
    <property type="entry name" value="RNA_pol_sigma_r2"/>
</dbReference>
<dbReference type="Pfam" id="PF04542">
    <property type="entry name" value="Sigma70_r2"/>
    <property type="match status" value="1"/>
</dbReference>
<keyword evidence="3" id="KW-0731">Sigma factor</keyword>
<dbReference type="PANTHER" id="PTHR43133">
    <property type="entry name" value="RNA POLYMERASE ECF-TYPE SIGMA FACTO"/>
    <property type="match status" value="1"/>
</dbReference>
<dbReference type="STRING" id="768710.DesyoDRAFT_1581"/>
<dbReference type="InterPro" id="IPR007627">
    <property type="entry name" value="RNA_pol_sigma70_r2"/>
</dbReference>
<dbReference type="OrthoDB" id="9782703at2"/>
<dbReference type="InterPro" id="IPR014284">
    <property type="entry name" value="RNA_pol_sigma-70_dom"/>
</dbReference>